<dbReference type="OrthoDB" id="843771at2"/>
<reference evidence="1 2" key="1">
    <citation type="submission" date="2016-10" db="EMBL/GenBank/DDBJ databases">
        <title>Arsenicibacter rosenii gen. nov., sp. nov., an efficient arsenic-methylating bacterium isolated from an arsenic-contaminated paddy soil.</title>
        <authorList>
            <person name="Huang K."/>
        </authorList>
    </citation>
    <scope>NUCLEOTIDE SEQUENCE [LARGE SCALE GENOMIC DNA]</scope>
    <source>
        <strain evidence="1 2">SM-1</strain>
    </source>
</reference>
<comment type="caution">
    <text evidence="1">The sequence shown here is derived from an EMBL/GenBank/DDBJ whole genome shotgun (WGS) entry which is preliminary data.</text>
</comment>
<dbReference type="EMBL" id="MORL01000003">
    <property type="protein sequence ID" value="OIN59581.1"/>
    <property type="molecule type" value="Genomic_DNA"/>
</dbReference>
<accession>A0A1S2VLD7</accession>
<dbReference type="PROSITE" id="PS51257">
    <property type="entry name" value="PROKAR_LIPOPROTEIN"/>
    <property type="match status" value="1"/>
</dbReference>
<sequence>MKKVIVTGLLGLLSVGAIVTGCKQTDIDSAYLNPSGAVSADVQRLWAGMLFNERVNPRYWNLYTFLIPEIGTYSQLNGFTTTNGVYEQVTAYNADRWNVYYTQTMARYRELEKVYNNLGTEDKAGLQLFLETGRIFLYDQTAQMIDLWGDIPFSTAGQLNAQGTISLATYDEAKTTYSTILTDLKRISDYLATTTPTTFYANQFTSYDYVNKGNLLKWRKYCNSLMLRLAMRVSNADEAAAKALVTTILSDPTKYPLVDAATESITIQPAATTSNLVAVNDMRNGFGVNPFAPGYLVNDVMAPANDPRLPVYFTTNASGKYAGVKNTWTATELTAAQTANAVSRWDSTTFSENNLFPGILITSAETWFNKAEAYERWGLGNAKTAYESGIRQSIAFWYGINSGSSRNAAKDVAPTEAQITTFLAQPSVAYGTDNLKKIATQKWVDYTVMQATQAWAEYRRTKLVGFTFPTDNGSNSAKTPPTRLLYPTSEASLNTTNYQAVKAKDTQTTKLFWDVK</sequence>
<dbReference type="Gene3D" id="1.25.40.390">
    <property type="match status" value="1"/>
</dbReference>
<keyword evidence="2" id="KW-1185">Reference proteome</keyword>
<evidence type="ECO:0000313" key="2">
    <source>
        <dbReference type="Proteomes" id="UP000181790"/>
    </source>
</evidence>
<proteinExistence type="predicted"/>
<dbReference type="SUPFAM" id="SSF48452">
    <property type="entry name" value="TPR-like"/>
    <property type="match status" value="1"/>
</dbReference>
<dbReference type="InterPro" id="IPR011990">
    <property type="entry name" value="TPR-like_helical_dom_sf"/>
</dbReference>
<evidence type="ECO:0000313" key="1">
    <source>
        <dbReference type="EMBL" id="OIN59581.1"/>
    </source>
</evidence>
<dbReference type="AlphaFoldDB" id="A0A1S2VLD7"/>
<dbReference type="RefSeq" id="WP_071502376.1">
    <property type="nucleotide sequence ID" value="NZ_MORL01000003.1"/>
</dbReference>
<protein>
    <recommendedName>
        <fullName evidence="3">SusD/RagB family nutrient-binding outer membrane lipoprotein</fullName>
    </recommendedName>
</protein>
<evidence type="ECO:0008006" key="3">
    <source>
        <dbReference type="Google" id="ProtNLM"/>
    </source>
</evidence>
<dbReference type="InterPro" id="IPR041662">
    <property type="entry name" value="SusD-like_2"/>
</dbReference>
<dbReference type="Proteomes" id="UP000181790">
    <property type="component" value="Unassembled WGS sequence"/>
</dbReference>
<dbReference type="Pfam" id="PF12771">
    <property type="entry name" value="SusD-like_2"/>
    <property type="match status" value="1"/>
</dbReference>
<name>A0A1S2VLD7_9BACT</name>
<organism evidence="1 2">
    <name type="scientific">Arsenicibacter rosenii</name>
    <dbReference type="NCBI Taxonomy" id="1750698"/>
    <lineage>
        <taxon>Bacteria</taxon>
        <taxon>Pseudomonadati</taxon>
        <taxon>Bacteroidota</taxon>
        <taxon>Cytophagia</taxon>
        <taxon>Cytophagales</taxon>
        <taxon>Spirosomataceae</taxon>
        <taxon>Arsenicibacter</taxon>
    </lineage>
</organism>
<gene>
    <name evidence="1" type="ORF">BLX24_06815</name>
</gene>